<organism evidence="1">
    <name type="scientific">Arundo donax</name>
    <name type="common">Giant reed</name>
    <name type="synonym">Donax arundinaceus</name>
    <dbReference type="NCBI Taxonomy" id="35708"/>
    <lineage>
        <taxon>Eukaryota</taxon>
        <taxon>Viridiplantae</taxon>
        <taxon>Streptophyta</taxon>
        <taxon>Embryophyta</taxon>
        <taxon>Tracheophyta</taxon>
        <taxon>Spermatophyta</taxon>
        <taxon>Magnoliopsida</taxon>
        <taxon>Liliopsida</taxon>
        <taxon>Poales</taxon>
        <taxon>Poaceae</taxon>
        <taxon>PACMAD clade</taxon>
        <taxon>Arundinoideae</taxon>
        <taxon>Arundineae</taxon>
        <taxon>Arundo</taxon>
    </lineage>
</organism>
<proteinExistence type="predicted"/>
<accession>A0A0A9EWH8</accession>
<protein>
    <submittedName>
        <fullName evidence="1">Uncharacterized protein</fullName>
    </submittedName>
</protein>
<sequence length="82" mass="8638">MAISQARQGEPFPRQDQARLRIGAMLTKGHGLVFFSTSSSSGFCSPCSCPAMLVKCSGSGLLPGLMPRAASSQEHRIAQDIA</sequence>
<dbReference type="EMBL" id="GBRH01197493">
    <property type="protein sequence ID" value="JAE00403.1"/>
    <property type="molecule type" value="Transcribed_RNA"/>
</dbReference>
<dbReference type="AlphaFoldDB" id="A0A0A9EWH8"/>
<evidence type="ECO:0000313" key="1">
    <source>
        <dbReference type="EMBL" id="JAE00403.1"/>
    </source>
</evidence>
<reference evidence="1" key="1">
    <citation type="submission" date="2014-09" db="EMBL/GenBank/DDBJ databases">
        <authorList>
            <person name="Magalhaes I.L.F."/>
            <person name="Oliveira U."/>
            <person name="Santos F.R."/>
            <person name="Vidigal T.H.D.A."/>
            <person name="Brescovit A.D."/>
            <person name="Santos A.J."/>
        </authorList>
    </citation>
    <scope>NUCLEOTIDE SEQUENCE</scope>
    <source>
        <tissue evidence="1">Shoot tissue taken approximately 20 cm above the soil surface</tissue>
    </source>
</reference>
<reference evidence="1" key="2">
    <citation type="journal article" date="2015" name="Data Brief">
        <title>Shoot transcriptome of the giant reed, Arundo donax.</title>
        <authorList>
            <person name="Barrero R.A."/>
            <person name="Guerrero F.D."/>
            <person name="Moolhuijzen P."/>
            <person name="Goolsby J.A."/>
            <person name="Tidwell J."/>
            <person name="Bellgard S.E."/>
            <person name="Bellgard M.I."/>
        </authorList>
    </citation>
    <scope>NUCLEOTIDE SEQUENCE</scope>
    <source>
        <tissue evidence="1">Shoot tissue taken approximately 20 cm above the soil surface</tissue>
    </source>
</reference>
<name>A0A0A9EWH8_ARUDO</name>